<keyword evidence="1" id="KW-0732">Signal</keyword>
<organism evidence="2 3">
    <name type="scientific">Talaromyces atroroseus</name>
    <dbReference type="NCBI Taxonomy" id="1441469"/>
    <lineage>
        <taxon>Eukaryota</taxon>
        <taxon>Fungi</taxon>
        <taxon>Dikarya</taxon>
        <taxon>Ascomycota</taxon>
        <taxon>Pezizomycotina</taxon>
        <taxon>Eurotiomycetes</taxon>
        <taxon>Eurotiomycetidae</taxon>
        <taxon>Eurotiales</taxon>
        <taxon>Trichocomaceae</taxon>
        <taxon>Talaromyces</taxon>
        <taxon>Talaromyces sect. Trachyspermi</taxon>
    </lineage>
</organism>
<dbReference type="RefSeq" id="XP_020120853.1">
    <property type="nucleotide sequence ID" value="XM_020266692.1"/>
</dbReference>
<feature type="chain" id="PRO_5013361690" description="Cyanovirin-N domain-containing protein" evidence="1">
    <location>
        <begin position="20"/>
        <end position="136"/>
    </location>
</feature>
<sequence>MLFAKTILAFSGLAAIAQAGSTYSCQSCHPGTSSDCVAAFNLIPTTGTLSSSKDQQWTSGDCTIEWITNGVSVEAADFHGEAQALVNKCCEGSSSTCSGVAYNTGSTNNLEGGCVCMHSSSTSPCICEGTPSLDCI</sequence>
<feature type="signal peptide" evidence="1">
    <location>
        <begin position="1"/>
        <end position="19"/>
    </location>
</feature>
<dbReference type="EMBL" id="LFMY01000005">
    <property type="protein sequence ID" value="OKL60732.1"/>
    <property type="molecule type" value="Genomic_DNA"/>
</dbReference>
<evidence type="ECO:0000313" key="3">
    <source>
        <dbReference type="Proteomes" id="UP000214365"/>
    </source>
</evidence>
<evidence type="ECO:0000313" key="2">
    <source>
        <dbReference type="EMBL" id="OKL60732.1"/>
    </source>
</evidence>
<evidence type="ECO:0008006" key="4">
    <source>
        <dbReference type="Google" id="ProtNLM"/>
    </source>
</evidence>
<dbReference type="Proteomes" id="UP000214365">
    <property type="component" value="Unassembled WGS sequence"/>
</dbReference>
<gene>
    <name evidence="2" type="ORF">UA08_04376</name>
</gene>
<reference evidence="2 3" key="1">
    <citation type="submission" date="2015-06" db="EMBL/GenBank/DDBJ databases">
        <title>Talaromyces atroroseus IBT 11181 draft genome.</title>
        <authorList>
            <person name="Rasmussen K.B."/>
            <person name="Rasmussen S."/>
            <person name="Petersen B."/>
            <person name="Sicheritz-Ponten T."/>
            <person name="Mortensen U.H."/>
            <person name="Thrane U."/>
        </authorList>
    </citation>
    <scope>NUCLEOTIDE SEQUENCE [LARGE SCALE GENOMIC DNA]</scope>
    <source>
        <strain evidence="2 3">IBT 11181</strain>
    </source>
</reference>
<dbReference type="OrthoDB" id="4327167at2759"/>
<comment type="caution">
    <text evidence="2">The sequence shown here is derived from an EMBL/GenBank/DDBJ whole genome shotgun (WGS) entry which is preliminary data.</text>
</comment>
<dbReference type="PROSITE" id="PS51257">
    <property type="entry name" value="PROKAR_LIPOPROTEIN"/>
    <property type="match status" value="1"/>
</dbReference>
<keyword evidence="3" id="KW-1185">Reference proteome</keyword>
<proteinExistence type="predicted"/>
<dbReference type="GeneID" id="31004131"/>
<name>A0A1Q5Q9I5_TALAT</name>
<accession>A0A1Q5Q9I5</accession>
<dbReference type="AlphaFoldDB" id="A0A1Q5Q9I5"/>
<protein>
    <recommendedName>
        <fullName evidence="4">Cyanovirin-N domain-containing protein</fullName>
    </recommendedName>
</protein>
<evidence type="ECO:0000256" key="1">
    <source>
        <dbReference type="SAM" id="SignalP"/>
    </source>
</evidence>